<dbReference type="InterPro" id="IPR046357">
    <property type="entry name" value="PPIase_dom_sf"/>
</dbReference>
<keyword evidence="5 11" id="KW-0132">Cell division</keyword>
<evidence type="ECO:0000313" key="17">
    <source>
        <dbReference type="Proteomes" id="UP000621307"/>
    </source>
</evidence>
<dbReference type="InterPro" id="IPR001179">
    <property type="entry name" value="PPIase_FKBP_dom"/>
</dbReference>
<evidence type="ECO:0000256" key="14">
    <source>
        <dbReference type="SAM" id="MobiDB-lite"/>
    </source>
</evidence>
<comment type="function">
    <text evidence="11">Involved in protein export. Acts as a chaperone by maintaining the newly synthesized protein in an open conformation. Functions as a peptidyl-prolyl cis-trans isomerase.</text>
</comment>
<evidence type="ECO:0000256" key="7">
    <source>
        <dbReference type="ARBA" id="ARBA00023186"/>
    </source>
</evidence>
<dbReference type="Pfam" id="PF05698">
    <property type="entry name" value="Trigger_C"/>
    <property type="match status" value="1"/>
</dbReference>
<evidence type="ECO:0000256" key="3">
    <source>
        <dbReference type="ARBA" id="ARBA00013194"/>
    </source>
</evidence>
<evidence type="ECO:0000256" key="12">
    <source>
        <dbReference type="PROSITE-ProRule" id="PRU00277"/>
    </source>
</evidence>
<dbReference type="PANTHER" id="PTHR30560:SF3">
    <property type="entry name" value="TRIGGER FACTOR-LIKE PROTEIN TIG, CHLOROPLASTIC"/>
    <property type="match status" value="1"/>
</dbReference>
<evidence type="ECO:0000256" key="8">
    <source>
        <dbReference type="ARBA" id="ARBA00023235"/>
    </source>
</evidence>
<dbReference type="SUPFAM" id="SSF54534">
    <property type="entry name" value="FKBP-like"/>
    <property type="match status" value="1"/>
</dbReference>
<comment type="domain">
    <text evidence="11">Consists of 3 domains; the N-terminus binds the ribosome, the middle domain has PPIase activity, while the C-terminus has intrinsic chaperone activity on its own.</text>
</comment>
<reference evidence="16 17" key="1">
    <citation type="journal article" date="2020" name="ISME J.">
        <title>Comparative genomics reveals insights into cyanobacterial evolution and habitat adaptation.</title>
        <authorList>
            <person name="Chen M.Y."/>
            <person name="Teng W.K."/>
            <person name="Zhao L."/>
            <person name="Hu C.X."/>
            <person name="Zhou Y.K."/>
            <person name="Han B.P."/>
            <person name="Song L.R."/>
            <person name="Shu W.S."/>
        </authorList>
    </citation>
    <scope>NUCLEOTIDE SEQUENCE [LARGE SCALE GENOMIC DNA]</scope>
    <source>
        <strain evidence="16 17">FACHB-3921</strain>
    </source>
</reference>
<dbReference type="RefSeq" id="WP_190567331.1">
    <property type="nucleotide sequence ID" value="NZ_JACJQL010000011.1"/>
</dbReference>
<gene>
    <name evidence="11" type="primary">tig</name>
    <name evidence="16" type="ORF">H6G14_10155</name>
</gene>
<dbReference type="InterPro" id="IPR008880">
    <property type="entry name" value="Trigger_fac_C"/>
</dbReference>
<dbReference type="PIRSF" id="PIRSF003095">
    <property type="entry name" value="Trigger_factor"/>
    <property type="match status" value="1"/>
</dbReference>
<keyword evidence="6 11" id="KW-0697">Rotamase</keyword>
<dbReference type="Gene3D" id="3.30.70.1050">
    <property type="entry name" value="Trigger factor ribosome-binding domain"/>
    <property type="match status" value="1"/>
</dbReference>
<evidence type="ECO:0000256" key="13">
    <source>
        <dbReference type="RuleBase" id="RU003914"/>
    </source>
</evidence>
<dbReference type="Gene3D" id="3.10.50.40">
    <property type="match status" value="1"/>
</dbReference>
<dbReference type="Pfam" id="PF00254">
    <property type="entry name" value="FKBP_C"/>
    <property type="match status" value="1"/>
</dbReference>
<evidence type="ECO:0000256" key="9">
    <source>
        <dbReference type="ARBA" id="ARBA00023306"/>
    </source>
</evidence>
<feature type="compositionally biased region" description="Low complexity" evidence="14">
    <location>
        <begin position="448"/>
        <end position="471"/>
    </location>
</feature>
<dbReference type="EC" id="5.2.1.8" evidence="3 11"/>
<feature type="region of interest" description="Disordered" evidence="14">
    <location>
        <begin position="443"/>
        <end position="471"/>
    </location>
</feature>
<evidence type="ECO:0000313" key="16">
    <source>
        <dbReference type="EMBL" id="MBD2251669.1"/>
    </source>
</evidence>
<keyword evidence="11" id="KW-0963">Cytoplasm</keyword>
<dbReference type="PANTHER" id="PTHR30560">
    <property type="entry name" value="TRIGGER FACTOR CHAPERONE AND PEPTIDYL-PROLYL CIS/TRANS ISOMERASE"/>
    <property type="match status" value="1"/>
</dbReference>
<evidence type="ECO:0000256" key="10">
    <source>
        <dbReference type="ARBA" id="ARBA00029986"/>
    </source>
</evidence>
<protein>
    <recommendedName>
        <fullName evidence="4 11">Trigger factor</fullName>
        <shortName evidence="11">TF</shortName>
        <ecNumber evidence="3 11">5.2.1.8</ecNumber>
    </recommendedName>
    <alternativeName>
        <fullName evidence="10 11">PPIase</fullName>
    </alternativeName>
</protein>
<evidence type="ECO:0000256" key="1">
    <source>
        <dbReference type="ARBA" id="ARBA00000971"/>
    </source>
</evidence>
<name>A0ABR8BDQ7_9NOSO</name>
<proteinExistence type="inferred from homology"/>
<comment type="similarity">
    <text evidence="2 11 13">Belongs to the FKBP-type PPIase family. Tig subfamily.</text>
</comment>
<sequence length="471" mass="52295">MKVTQEKLPASQIGLEIEITPEITQKTYEQVIKNLSRTVNIPGFRKGKVPRQVLLQRLGKTHIKAAALEELLQDGIEQAIKQESIAAIGQPRLRSSFDDLINSYEPGQPLTFTAAVDVEPEINLVQYTGLEAKAEEIKYDPGRVDEVLEKERQELATLIPVEGRSAQIGDVAVVDFKGVIAKAGGDDENAEPEPIPGGDASDFQVELQEDKFIPGFVTGIVGMNPGDTKEVSAQFPDPYVNQELAGKPAIFTVTLKEIKEKELPELNDDFAQEVSDFDTLEALRASLAERYQKEAEDKTKNNQQEALLGELVKHIEVDLPETLIEKEVDAMLTQTAMRLSQQGLDVKKLFTQDIIPQLRERSRPEAVERLKRSLGLQEVAKRESITVTPEEIQARVTELVQQYPDEDIDVERLHTIVENELLSEKIIDWLLANSTVELVPEGSLASQESEITAPETEAETIEVAAESTTGE</sequence>
<dbReference type="NCBIfam" id="TIGR00115">
    <property type="entry name" value="tig"/>
    <property type="match status" value="1"/>
</dbReference>
<dbReference type="InterPro" id="IPR037041">
    <property type="entry name" value="Trigger_fac_C_sf"/>
</dbReference>
<dbReference type="InterPro" id="IPR027304">
    <property type="entry name" value="Trigger_fact/SurA_dom_sf"/>
</dbReference>
<dbReference type="InterPro" id="IPR005215">
    <property type="entry name" value="Trig_fac"/>
</dbReference>
<comment type="catalytic activity">
    <reaction evidence="1 11 12">
        <text>[protein]-peptidylproline (omega=180) = [protein]-peptidylproline (omega=0)</text>
        <dbReference type="Rhea" id="RHEA:16237"/>
        <dbReference type="Rhea" id="RHEA-COMP:10747"/>
        <dbReference type="Rhea" id="RHEA-COMP:10748"/>
        <dbReference type="ChEBI" id="CHEBI:83833"/>
        <dbReference type="ChEBI" id="CHEBI:83834"/>
        <dbReference type="EC" id="5.2.1.8"/>
    </reaction>
</comment>
<dbReference type="HAMAP" id="MF_00303">
    <property type="entry name" value="Trigger_factor_Tig"/>
    <property type="match status" value="1"/>
</dbReference>
<dbReference type="PROSITE" id="PS50059">
    <property type="entry name" value="FKBP_PPIASE"/>
    <property type="match status" value="1"/>
</dbReference>
<evidence type="ECO:0000256" key="6">
    <source>
        <dbReference type="ARBA" id="ARBA00023110"/>
    </source>
</evidence>
<comment type="subcellular location">
    <subcellularLocation>
        <location evidence="11">Cytoplasm</location>
    </subcellularLocation>
    <text evidence="11">About half TF is bound to the ribosome near the polypeptide exit tunnel while the other half is free in the cytoplasm.</text>
</comment>
<keyword evidence="8 11" id="KW-0413">Isomerase</keyword>
<dbReference type="SUPFAM" id="SSF109998">
    <property type="entry name" value="Triger factor/SurA peptide-binding domain-like"/>
    <property type="match status" value="1"/>
</dbReference>
<organism evidence="16 17">
    <name type="scientific">Nostoc parmelioides FACHB-3921</name>
    <dbReference type="NCBI Taxonomy" id="2692909"/>
    <lineage>
        <taxon>Bacteria</taxon>
        <taxon>Bacillati</taxon>
        <taxon>Cyanobacteriota</taxon>
        <taxon>Cyanophyceae</taxon>
        <taxon>Nostocales</taxon>
        <taxon>Nostocaceae</taxon>
        <taxon>Nostoc</taxon>
    </lineage>
</organism>
<dbReference type="Proteomes" id="UP000621307">
    <property type="component" value="Unassembled WGS sequence"/>
</dbReference>
<keyword evidence="17" id="KW-1185">Reference proteome</keyword>
<dbReference type="Gene3D" id="1.10.3120.10">
    <property type="entry name" value="Trigger factor, C-terminal domain"/>
    <property type="match status" value="1"/>
</dbReference>
<evidence type="ECO:0000256" key="11">
    <source>
        <dbReference type="HAMAP-Rule" id="MF_00303"/>
    </source>
</evidence>
<accession>A0ABR8BDQ7</accession>
<evidence type="ECO:0000256" key="4">
    <source>
        <dbReference type="ARBA" id="ARBA00016902"/>
    </source>
</evidence>
<evidence type="ECO:0000256" key="2">
    <source>
        <dbReference type="ARBA" id="ARBA00005464"/>
    </source>
</evidence>
<dbReference type="GO" id="GO:0003755">
    <property type="term" value="F:peptidyl-prolyl cis-trans isomerase activity"/>
    <property type="evidence" value="ECO:0007669"/>
    <property type="project" value="UniProtKB-EC"/>
</dbReference>
<dbReference type="EMBL" id="JACJQL010000011">
    <property type="protein sequence ID" value="MBD2251669.1"/>
    <property type="molecule type" value="Genomic_DNA"/>
</dbReference>
<keyword evidence="7 11" id="KW-0143">Chaperone</keyword>
<feature type="domain" description="PPIase FKBP-type" evidence="15">
    <location>
        <begin position="169"/>
        <end position="267"/>
    </location>
</feature>
<evidence type="ECO:0000256" key="5">
    <source>
        <dbReference type="ARBA" id="ARBA00022618"/>
    </source>
</evidence>
<comment type="caution">
    <text evidence="16">The sequence shown here is derived from an EMBL/GenBank/DDBJ whole genome shotgun (WGS) entry which is preliminary data.</text>
</comment>
<evidence type="ECO:0000259" key="15">
    <source>
        <dbReference type="PROSITE" id="PS50059"/>
    </source>
</evidence>
<dbReference type="SUPFAM" id="SSF102735">
    <property type="entry name" value="Trigger factor ribosome-binding domain"/>
    <property type="match status" value="1"/>
</dbReference>
<dbReference type="Pfam" id="PF05697">
    <property type="entry name" value="Trigger_N"/>
    <property type="match status" value="1"/>
</dbReference>
<dbReference type="InterPro" id="IPR036611">
    <property type="entry name" value="Trigger_fac_ribosome-bd_sf"/>
</dbReference>
<dbReference type="InterPro" id="IPR008881">
    <property type="entry name" value="Trigger_fac_ribosome-bd_bac"/>
</dbReference>
<keyword evidence="9 11" id="KW-0131">Cell cycle</keyword>